<organism evidence="1 2">
    <name type="scientific">Austropuccinia psidii MF-1</name>
    <dbReference type="NCBI Taxonomy" id="1389203"/>
    <lineage>
        <taxon>Eukaryota</taxon>
        <taxon>Fungi</taxon>
        <taxon>Dikarya</taxon>
        <taxon>Basidiomycota</taxon>
        <taxon>Pucciniomycotina</taxon>
        <taxon>Pucciniomycetes</taxon>
        <taxon>Pucciniales</taxon>
        <taxon>Sphaerophragmiaceae</taxon>
        <taxon>Austropuccinia</taxon>
    </lineage>
</organism>
<dbReference type="OrthoDB" id="8022549at2759"/>
<dbReference type="AlphaFoldDB" id="A0A9Q3H1C7"/>
<reference evidence="1" key="1">
    <citation type="submission" date="2021-03" db="EMBL/GenBank/DDBJ databases">
        <title>Draft genome sequence of rust myrtle Austropuccinia psidii MF-1, a brazilian biotype.</title>
        <authorList>
            <person name="Quecine M.C."/>
            <person name="Pachon D.M.R."/>
            <person name="Bonatelli M.L."/>
            <person name="Correr F.H."/>
            <person name="Franceschini L.M."/>
            <person name="Leite T.F."/>
            <person name="Margarido G.R.A."/>
            <person name="Almeida C.A."/>
            <person name="Ferrarezi J.A."/>
            <person name="Labate C.A."/>
        </authorList>
    </citation>
    <scope>NUCLEOTIDE SEQUENCE</scope>
    <source>
        <strain evidence="1">MF-1</strain>
    </source>
</reference>
<dbReference type="Proteomes" id="UP000765509">
    <property type="component" value="Unassembled WGS sequence"/>
</dbReference>
<evidence type="ECO:0000313" key="1">
    <source>
        <dbReference type="EMBL" id="MBW0486444.1"/>
    </source>
</evidence>
<proteinExistence type="predicted"/>
<name>A0A9Q3H1C7_9BASI</name>
<accession>A0A9Q3H1C7</accession>
<comment type="caution">
    <text evidence="1">The sequence shown here is derived from an EMBL/GenBank/DDBJ whole genome shotgun (WGS) entry which is preliminary data.</text>
</comment>
<protein>
    <submittedName>
        <fullName evidence="1">Uncharacterized protein</fullName>
    </submittedName>
</protein>
<evidence type="ECO:0000313" key="2">
    <source>
        <dbReference type="Proteomes" id="UP000765509"/>
    </source>
</evidence>
<dbReference type="EMBL" id="AVOT02008660">
    <property type="protein sequence ID" value="MBW0486444.1"/>
    <property type="molecule type" value="Genomic_DNA"/>
</dbReference>
<sequence length="186" mass="21886">MMKSIGNIVKDIGLPHMKGNMRLNPEFLFQEQAHIYGLLLVTDYKRMYQIDIYNSKNGNITIVTNKLEKFLLDIYQLSNQDLLQELLHEFKEGQFDANLTREEPLGKIRRHDIELYLDVERPYSPILRGPPDPESLETRKEMKKHLKEPLDLDFIRNIGHNEIVEVTTPVLITWHDVLSRLCGDFR</sequence>
<keyword evidence="2" id="KW-1185">Reference proteome</keyword>
<gene>
    <name evidence="1" type="ORF">O181_026159</name>
</gene>